<protein>
    <submittedName>
        <fullName evidence="2">Uncharacterized protein</fullName>
    </submittedName>
</protein>
<dbReference type="EMBL" id="NBNE01010619">
    <property type="protein sequence ID" value="OWY97305.1"/>
    <property type="molecule type" value="Genomic_DNA"/>
</dbReference>
<dbReference type="Proteomes" id="UP000198211">
    <property type="component" value="Unassembled WGS sequence"/>
</dbReference>
<comment type="caution">
    <text evidence="2">The sequence shown here is derived from an EMBL/GenBank/DDBJ whole genome shotgun (WGS) entry which is preliminary data.</text>
</comment>
<keyword evidence="3" id="KW-1185">Reference proteome</keyword>
<dbReference type="OrthoDB" id="10693394at2759"/>
<evidence type="ECO:0000313" key="3">
    <source>
        <dbReference type="Proteomes" id="UP000198211"/>
    </source>
</evidence>
<proteinExistence type="predicted"/>
<evidence type="ECO:0000256" key="1">
    <source>
        <dbReference type="SAM" id="MobiDB-lite"/>
    </source>
</evidence>
<reference evidence="3" key="1">
    <citation type="submission" date="2017-03" db="EMBL/GenBank/DDBJ databases">
        <title>Phytopthora megakarya and P. palmivora, two closely related causual agents of cacao black pod achieved similar genome size and gene model numbers by different mechanisms.</title>
        <authorList>
            <person name="Ali S."/>
            <person name="Shao J."/>
            <person name="Larry D.J."/>
            <person name="Kronmiller B."/>
            <person name="Shen D."/>
            <person name="Strem M.D."/>
            <person name="Melnick R.L."/>
            <person name="Guiltinan M.J."/>
            <person name="Tyler B.M."/>
            <person name="Meinhardt L.W."/>
            <person name="Bailey B.A."/>
        </authorList>
    </citation>
    <scope>NUCLEOTIDE SEQUENCE [LARGE SCALE GENOMIC DNA]</scope>
    <source>
        <strain evidence="3">zdho120</strain>
    </source>
</reference>
<name>A0A225UV67_9STRA</name>
<evidence type="ECO:0000313" key="2">
    <source>
        <dbReference type="EMBL" id="OWY97305.1"/>
    </source>
</evidence>
<gene>
    <name evidence="2" type="ORF">PHMEG_00032202</name>
</gene>
<feature type="region of interest" description="Disordered" evidence="1">
    <location>
        <begin position="54"/>
        <end position="82"/>
    </location>
</feature>
<accession>A0A225UV67</accession>
<sequence length="82" mass="9059">MSSAHEGPSSETKRDFLCVRLGCTRDQHVRRECYRCWMCLASETSRTQRAKMLMSGGKTSKAAQHLNKAHGIGSDKTASEVG</sequence>
<dbReference type="AlphaFoldDB" id="A0A225UV67"/>
<organism evidence="2 3">
    <name type="scientific">Phytophthora megakarya</name>
    <dbReference type="NCBI Taxonomy" id="4795"/>
    <lineage>
        <taxon>Eukaryota</taxon>
        <taxon>Sar</taxon>
        <taxon>Stramenopiles</taxon>
        <taxon>Oomycota</taxon>
        <taxon>Peronosporomycetes</taxon>
        <taxon>Peronosporales</taxon>
        <taxon>Peronosporaceae</taxon>
        <taxon>Phytophthora</taxon>
    </lineage>
</organism>